<dbReference type="Proteomes" id="UP000050471">
    <property type="component" value="Unassembled WGS sequence"/>
</dbReference>
<feature type="transmembrane region" description="Helical" evidence="1">
    <location>
        <begin position="25"/>
        <end position="49"/>
    </location>
</feature>
<dbReference type="AlphaFoldDB" id="A0A0N8IBF5"/>
<feature type="transmembrane region" description="Helical" evidence="1">
    <location>
        <begin position="55"/>
        <end position="75"/>
    </location>
</feature>
<keyword evidence="1" id="KW-1133">Transmembrane helix</keyword>
<sequence>MPDPATPDLLDEAEYKIRRYRIENAFVKSPIGLAVCSMIPLAIFCFVIGRSDVAAIASTLILGGGVFLYALGTTLEKLTALRKELQRAELTKLNGGFSHTSAPPVFDHETTGGGVWKVMMPGLGETHVRADRRDGGQFLVNVDGRLFFDYWASSAIQHTRKLPKLRAEVRKTSAFKFAMHTHIGNGAAPVPAPQIKVTRARGIYILTGRDDLGFFLANHAGSFPVVVDTIETALDLHTKAGVDLEPIDLAELGS</sequence>
<protein>
    <submittedName>
        <fullName evidence="2">Uncharacterized protein</fullName>
    </submittedName>
</protein>
<dbReference type="RefSeq" id="WP_055190896.1">
    <property type="nucleotide sequence ID" value="NZ_FPBS01000030.1"/>
</dbReference>
<organism evidence="2 3">
    <name type="scientific">Aliiroseovarius crassostreae</name>
    <dbReference type="NCBI Taxonomy" id="154981"/>
    <lineage>
        <taxon>Bacteria</taxon>
        <taxon>Pseudomonadati</taxon>
        <taxon>Pseudomonadota</taxon>
        <taxon>Alphaproteobacteria</taxon>
        <taxon>Rhodobacterales</taxon>
        <taxon>Paracoccaceae</taxon>
        <taxon>Aliiroseovarius</taxon>
    </lineage>
</organism>
<proteinExistence type="predicted"/>
<keyword evidence="3" id="KW-1185">Reference proteome</keyword>
<keyword evidence="1" id="KW-0472">Membrane</keyword>
<dbReference type="STRING" id="154981.AKJ29_02105"/>
<name>A0A0N8IBF5_9RHOB</name>
<evidence type="ECO:0000256" key="1">
    <source>
        <dbReference type="SAM" id="Phobius"/>
    </source>
</evidence>
<reference evidence="2 3" key="1">
    <citation type="submission" date="2015-09" db="EMBL/GenBank/DDBJ databases">
        <title>Draft genome sequence of Aliiroseovarius crassostreae CV919-312TSm, the causative agent of Roseovarius Oyster Disease (formerly Juvenile Oyster Disease).</title>
        <authorList>
            <person name="Kessner L."/>
            <person name="Spinard E."/>
            <person name="Nelson D."/>
        </authorList>
    </citation>
    <scope>NUCLEOTIDE SEQUENCE [LARGE SCALE GENOMIC DNA]</scope>
    <source>
        <strain evidence="2 3">CV919-312</strain>
    </source>
</reference>
<gene>
    <name evidence="2" type="ORF">AKJ29_02105</name>
</gene>
<evidence type="ECO:0000313" key="3">
    <source>
        <dbReference type="Proteomes" id="UP000050471"/>
    </source>
</evidence>
<keyword evidence="1" id="KW-0812">Transmembrane</keyword>
<comment type="caution">
    <text evidence="2">The sequence shown here is derived from an EMBL/GenBank/DDBJ whole genome shotgun (WGS) entry which is preliminary data.</text>
</comment>
<accession>A0A0N8IBF5</accession>
<evidence type="ECO:0000313" key="2">
    <source>
        <dbReference type="EMBL" id="KPN62963.1"/>
    </source>
</evidence>
<dbReference type="EMBL" id="LKBA01000008">
    <property type="protein sequence ID" value="KPN62963.1"/>
    <property type="molecule type" value="Genomic_DNA"/>
</dbReference>